<feature type="chain" id="PRO_5041325290" evidence="1">
    <location>
        <begin position="21"/>
        <end position="212"/>
    </location>
</feature>
<dbReference type="AlphaFoldDB" id="A0AA39QXW0"/>
<feature type="signal peptide" evidence="1">
    <location>
        <begin position="1"/>
        <end position="20"/>
    </location>
</feature>
<gene>
    <name evidence="2" type="ORF">JMJ35_007703</name>
</gene>
<name>A0AA39QXW0_9LECA</name>
<reference evidence="2" key="1">
    <citation type="submission" date="2023-03" db="EMBL/GenBank/DDBJ databases">
        <title>Complete genome of Cladonia borealis.</title>
        <authorList>
            <person name="Park H."/>
        </authorList>
    </citation>
    <scope>NUCLEOTIDE SEQUENCE</scope>
    <source>
        <strain evidence="2">ANT050790</strain>
    </source>
</reference>
<evidence type="ECO:0000313" key="2">
    <source>
        <dbReference type="EMBL" id="KAK0510309.1"/>
    </source>
</evidence>
<protein>
    <submittedName>
        <fullName evidence="2">Uncharacterized protein</fullName>
    </submittedName>
</protein>
<organism evidence="2 3">
    <name type="scientific">Cladonia borealis</name>
    <dbReference type="NCBI Taxonomy" id="184061"/>
    <lineage>
        <taxon>Eukaryota</taxon>
        <taxon>Fungi</taxon>
        <taxon>Dikarya</taxon>
        <taxon>Ascomycota</taxon>
        <taxon>Pezizomycotina</taxon>
        <taxon>Lecanoromycetes</taxon>
        <taxon>OSLEUM clade</taxon>
        <taxon>Lecanoromycetidae</taxon>
        <taxon>Lecanorales</taxon>
        <taxon>Lecanorineae</taxon>
        <taxon>Cladoniaceae</taxon>
        <taxon>Cladonia</taxon>
    </lineage>
</organism>
<keyword evidence="3" id="KW-1185">Reference proteome</keyword>
<evidence type="ECO:0000313" key="3">
    <source>
        <dbReference type="Proteomes" id="UP001166286"/>
    </source>
</evidence>
<proteinExistence type="predicted"/>
<dbReference type="EMBL" id="JAFEKC020000017">
    <property type="protein sequence ID" value="KAK0510309.1"/>
    <property type="molecule type" value="Genomic_DNA"/>
</dbReference>
<accession>A0AA39QXW0</accession>
<evidence type="ECO:0000256" key="1">
    <source>
        <dbReference type="SAM" id="SignalP"/>
    </source>
</evidence>
<dbReference type="Proteomes" id="UP001166286">
    <property type="component" value="Unassembled WGS sequence"/>
</dbReference>
<comment type="caution">
    <text evidence="2">The sequence shown here is derived from an EMBL/GenBank/DDBJ whole genome shotgun (WGS) entry which is preliminary data.</text>
</comment>
<keyword evidence="1" id="KW-0732">Signal</keyword>
<sequence length="212" mass="22686">MAQLLRGTCLVLPFLALSLAFPTSRSTLPLCNDIPQPCSCPAGATFENTTTYATIGAKARDIGHVTNDFFNTTWFDVVVIRTTGVDNVYGATRTFSIGDNATLTEKLIERAVYPDGSFIQRYRQNPVPAEVQKPAAEGGGTFVGYWETLTVTQTSVADESNVAYGAYRCNIGDPFDTVTFHVDSINYAIAALTSEGLLTGTNTAPYTIGAGS</sequence>